<keyword evidence="2" id="KW-1185">Reference proteome</keyword>
<gene>
    <name evidence="1" type="ORF">AYI69_g413</name>
</gene>
<dbReference type="OrthoDB" id="10323272at2759"/>
<comment type="caution">
    <text evidence="1">The sequence shown here is derived from an EMBL/GenBank/DDBJ whole genome shotgun (WGS) entry which is preliminary data.</text>
</comment>
<reference evidence="2" key="1">
    <citation type="submission" date="2017-01" db="EMBL/GenBank/DDBJ databases">
        <authorList>
            <person name="Wang Y."/>
            <person name="White M."/>
            <person name="Kvist S."/>
            <person name="Moncalvo J.-M."/>
        </authorList>
    </citation>
    <scope>NUCLEOTIDE SEQUENCE [LARGE SCALE GENOMIC DNA]</scope>
    <source>
        <strain evidence="2">ID-206-W2</strain>
    </source>
</reference>
<protein>
    <submittedName>
        <fullName evidence="1">Uncharacterized protein</fullName>
    </submittedName>
</protein>
<evidence type="ECO:0000313" key="2">
    <source>
        <dbReference type="Proteomes" id="UP000187429"/>
    </source>
</evidence>
<evidence type="ECO:0000313" key="1">
    <source>
        <dbReference type="EMBL" id="OMJ30059.1"/>
    </source>
</evidence>
<dbReference type="AlphaFoldDB" id="A0A1R1YT39"/>
<name>A0A1R1YT39_9FUNG</name>
<dbReference type="Proteomes" id="UP000187429">
    <property type="component" value="Unassembled WGS sequence"/>
</dbReference>
<dbReference type="EMBL" id="LSSM01000091">
    <property type="protein sequence ID" value="OMJ30059.1"/>
    <property type="molecule type" value="Genomic_DNA"/>
</dbReference>
<proteinExistence type="predicted"/>
<sequence length="68" mass="7564">MKNEQQQPELSIVALQLEIQELKASLSRCKDAGNAASEGEAVPVEIIYNTEFESYKQGTWDLNPDTHG</sequence>
<organism evidence="1 2">
    <name type="scientific">Smittium culicis</name>
    <dbReference type="NCBI Taxonomy" id="133412"/>
    <lineage>
        <taxon>Eukaryota</taxon>
        <taxon>Fungi</taxon>
        <taxon>Fungi incertae sedis</taxon>
        <taxon>Zoopagomycota</taxon>
        <taxon>Kickxellomycotina</taxon>
        <taxon>Harpellomycetes</taxon>
        <taxon>Harpellales</taxon>
        <taxon>Legeriomycetaceae</taxon>
        <taxon>Smittium</taxon>
    </lineage>
</organism>
<accession>A0A1R1YT39</accession>